<evidence type="ECO:0000256" key="3">
    <source>
        <dbReference type="PROSITE-ProRule" id="PRU01006"/>
    </source>
</evidence>
<protein>
    <recommendedName>
        <fullName evidence="5">Protein kinase domain-containing protein</fullName>
    </recommendedName>
</protein>
<organism evidence="6 7">
    <name type="scientific">Tritrichomonas musculus</name>
    <dbReference type="NCBI Taxonomy" id="1915356"/>
    <lineage>
        <taxon>Eukaryota</taxon>
        <taxon>Metamonada</taxon>
        <taxon>Parabasalia</taxon>
        <taxon>Tritrichomonadida</taxon>
        <taxon>Tritrichomonadidae</taxon>
        <taxon>Tritrichomonas</taxon>
    </lineage>
</organism>
<evidence type="ECO:0000313" key="6">
    <source>
        <dbReference type="EMBL" id="KAK8837589.1"/>
    </source>
</evidence>
<dbReference type="PROSITE" id="PS50011">
    <property type="entry name" value="PROTEIN_KINASE_DOM"/>
    <property type="match status" value="1"/>
</dbReference>
<proteinExistence type="predicted"/>
<dbReference type="SUPFAM" id="SSF50989">
    <property type="entry name" value="Clathrin heavy-chain terminal domain"/>
    <property type="match status" value="1"/>
</dbReference>
<dbReference type="InterPro" id="IPR016025">
    <property type="entry name" value="Clathrin_H-chain_N"/>
</dbReference>
<dbReference type="SMART" id="SM00299">
    <property type="entry name" value="CLH"/>
    <property type="match status" value="2"/>
</dbReference>
<dbReference type="Gene3D" id="2.130.10.110">
    <property type="entry name" value="Clathrin heavy-chain terminal domain"/>
    <property type="match status" value="1"/>
</dbReference>
<dbReference type="EMBL" id="JAPFFF010000058">
    <property type="protein sequence ID" value="KAK8837589.1"/>
    <property type="molecule type" value="Genomic_DNA"/>
</dbReference>
<dbReference type="SUPFAM" id="SSF48371">
    <property type="entry name" value="ARM repeat"/>
    <property type="match status" value="3"/>
</dbReference>
<dbReference type="InterPro" id="IPR017441">
    <property type="entry name" value="Protein_kinase_ATP_BS"/>
</dbReference>
<dbReference type="PROSITE" id="PS50236">
    <property type="entry name" value="CHCR"/>
    <property type="match status" value="1"/>
</dbReference>
<keyword evidence="1 4" id="KW-0547">Nucleotide-binding</keyword>
<dbReference type="SMART" id="SM00220">
    <property type="entry name" value="S_TKc"/>
    <property type="match status" value="1"/>
</dbReference>
<dbReference type="InterPro" id="IPR016024">
    <property type="entry name" value="ARM-type_fold"/>
</dbReference>
<dbReference type="Pfam" id="PF00069">
    <property type="entry name" value="Pkinase"/>
    <property type="match status" value="1"/>
</dbReference>
<dbReference type="Pfam" id="PF13838">
    <property type="entry name" value="Clathrin_H_link"/>
    <property type="match status" value="1"/>
</dbReference>
<dbReference type="Gene3D" id="1.10.510.10">
    <property type="entry name" value="Transferase(Phosphotransferase) domain 1"/>
    <property type="match status" value="1"/>
</dbReference>
<evidence type="ECO:0000256" key="2">
    <source>
        <dbReference type="ARBA" id="ARBA00022840"/>
    </source>
</evidence>
<dbReference type="SUPFAM" id="SSF56112">
    <property type="entry name" value="Protein kinase-like (PK-like)"/>
    <property type="match status" value="1"/>
</dbReference>
<feature type="repeat" description="CHCR" evidence="3">
    <location>
        <begin position="508"/>
        <end position="660"/>
    </location>
</feature>
<sequence>MDIPLTTQEVLTFQQIGIDPHYTNLYASTLSLDKYLCVIEDSESYLSFVNLQDGNTVTKHKAKLNRFAMHPSKNIFALCNSSIIQVFNLDNHQRLSNFNLPEDQTVRYLKWIDDDTIAFASNKSFFHWEIKQKDPKEMFVLNPEFATGNILNCSVSCDKQWFAVSAVVRVENSTAGKVQLFSYERNISQIIDGFPASFTSCLDHHPLLLFTTKNDCQVRLNVIALGNSQFARDFGKKYVDLPSLSDKKDNPLHIIISPRYKTAFILTTYGHLYCVEIETLYAFISTTISKSNISAAALTHDDGIIVLSTDGKLNKYCLDSSTISRFITSKSGNPQTRDDLINQFRNLLQMGNFNDAANLAVNSEENFLRSREILEEIKKIHINPFWPLKTLFDYLSNLINITKLNEIESLELCKLAISKNDINDVEKWILEEKITLTEELGDLFQKDSRISLEIYLGSNSSQKIVASFIMLGMFDKLDDYCKKVDYKPDWIDIVATVASQWPEKTEQILSFIEKNENLNVDSKSLAQKLIQLKMYQNAASFLLNVLKEDREEDSELQTLLFEITLKYLPNRVNHLFSLNFFTHYDHQKIAILCKRAGFYHYALNHLTNLSSIKKCIVNTQSIPEDFLIKYFDDLSDEWSFECLRELLINKDNDNTPLVAKIAGIYWQKLGIDKVINLFNETKNNNSIYLFISEVVKSSDDPDIHFRCLKETAKIGDFQEMIKICSESNHLQPEKVRDYLINQDFEDKFPLIIVCNRFGFIEELTNYLYKMGYFHELKIYIQTYNTKMAGRVIGALIDLKVSDDYIMKLLKSVQETASLDDLIFHTMKRKRIDLLEPILYTRELEGANDTATNNGIVLLTAISNKENSEKILNENQYYDHKFVGKMLAKVDYRLSLIAFVKGNCVNEILELKNESEKEDKKDHLDDIDDLPSIEINDQSKIEQDILQYFISIAENEKLNDSQIGKLLRTTISGNKSKLIKKWNEEESEKVPKVESEKVPKVEPEKVESKVHKNELKILTDEDIDNMYKVETIGRGATSEVFKVPKGDFVALKSLLFEPENLADNDISTSMFEIMKRLMMEYEMLNMLNHPNIVKTFGFFYGNEKHPPSILLEYCPTNLKKNVKKLTNTQRVLIIFQISDAMKKVHSMNIIHRDLKPENILLDDQNNAKLSDFGFSKMMDSQSQMQSQMSFVGTINFMAPEILLQKESYNEKVDVYSFGNLVYFILTDGKVPQINMIQVSQGIKAPIPKSINKFSNDLISKCWSFDPKDRPSFTEIVDTIVKNKFQLINGINYEDPDLKRYIK</sequence>
<dbReference type="InterPro" id="IPR000719">
    <property type="entry name" value="Prot_kinase_dom"/>
</dbReference>
<dbReference type="InterPro" id="IPR055358">
    <property type="entry name" value="CHCR"/>
</dbReference>
<comment type="caution">
    <text evidence="6">The sequence shown here is derived from an EMBL/GenBank/DDBJ whole genome shotgun (WGS) entry which is preliminary data.</text>
</comment>
<dbReference type="PANTHER" id="PTHR10292:SF1">
    <property type="entry name" value="CLATHRIN HEAVY CHAIN"/>
    <property type="match status" value="1"/>
</dbReference>
<accession>A0ABR2GUH2</accession>
<reference evidence="6 7" key="1">
    <citation type="submission" date="2024-04" db="EMBL/GenBank/DDBJ databases">
        <title>Tritrichomonas musculus Genome.</title>
        <authorList>
            <person name="Alves-Ferreira E."/>
            <person name="Grigg M."/>
            <person name="Lorenzi H."/>
            <person name="Galac M."/>
        </authorList>
    </citation>
    <scope>NUCLEOTIDE SEQUENCE [LARGE SCALE GENOMIC DNA]</scope>
    <source>
        <strain evidence="6 7">EAF2021</strain>
    </source>
</reference>
<evidence type="ECO:0000259" key="5">
    <source>
        <dbReference type="PROSITE" id="PS50011"/>
    </source>
</evidence>
<name>A0ABR2GUH2_9EUKA</name>
<evidence type="ECO:0000256" key="1">
    <source>
        <dbReference type="ARBA" id="ARBA00022741"/>
    </source>
</evidence>
<dbReference type="PROSITE" id="PS00108">
    <property type="entry name" value="PROTEIN_KINASE_ST"/>
    <property type="match status" value="1"/>
</dbReference>
<evidence type="ECO:0000256" key="4">
    <source>
        <dbReference type="PROSITE-ProRule" id="PRU10141"/>
    </source>
</evidence>
<dbReference type="InterPro" id="IPR011009">
    <property type="entry name" value="Kinase-like_dom_sf"/>
</dbReference>
<feature type="binding site" evidence="4">
    <location>
        <position position="1051"/>
    </location>
    <ligand>
        <name>ATP</name>
        <dbReference type="ChEBI" id="CHEBI:30616"/>
    </ligand>
</feature>
<keyword evidence="7" id="KW-1185">Reference proteome</keyword>
<dbReference type="Proteomes" id="UP001470230">
    <property type="component" value="Unassembled WGS sequence"/>
</dbReference>
<dbReference type="PROSITE" id="PS00107">
    <property type="entry name" value="PROTEIN_KINASE_ATP"/>
    <property type="match status" value="1"/>
</dbReference>
<evidence type="ECO:0000313" key="7">
    <source>
        <dbReference type="Proteomes" id="UP001470230"/>
    </source>
</evidence>
<dbReference type="InterPro" id="IPR008271">
    <property type="entry name" value="Ser/Thr_kinase_AS"/>
</dbReference>
<keyword evidence="2 4" id="KW-0067">ATP-binding</keyword>
<dbReference type="Pfam" id="PF00637">
    <property type="entry name" value="Clathrin"/>
    <property type="match status" value="3"/>
</dbReference>
<dbReference type="InterPro" id="IPR000547">
    <property type="entry name" value="Clathrin_H-chain/VPS_repeat"/>
</dbReference>
<gene>
    <name evidence="6" type="ORF">M9Y10_036120</name>
</gene>
<dbReference type="PANTHER" id="PTHR10292">
    <property type="entry name" value="CLATHRIN HEAVY CHAIN RELATED"/>
    <property type="match status" value="1"/>
</dbReference>
<dbReference type="Gene3D" id="3.30.200.20">
    <property type="entry name" value="Phosphorylase Kinase, domain 1"/>
    <property type="match status" value="1"/>
</dbReference>
<feature type="domain" description="Protein kinase" evidence="5">
    <location>
        <begin position="1025"/>
        <end position="1284"/>
    </location>
</feature>